<protein>
    <submittedName>
        <fullName evidence="2">ATP-grasp domain-containing protein</fullName>
    </submittedName>
</protein>
<evidence type="ECO:0000259" key="1">
    <source>
        <dbReference type="Pfam" id="PF18299"/>
    </source>
</evidence>
<proteinExistence type="predicted"/>
<feature type="domain" description="ATP-grasp" evidence="1">
    <location>
        <begin position="85"/>
        <end position="240"/>
    </location>
</feature>
<sequence>MFEVAFIQEQGAGRLDIEARMVRDACLRRDIPVELFTRKRIARRQLPLDPRSYVFGDVDCAQGAMRQLGIPVPAPDYYPDILEPYLHRRIWSERLGNLRDRIMEGGEPIFAKPALRPKLFTGMVFSGPGDFYFANGASRSEPVWCSEIVRWRSEYRVYVMGGRILSIDHYDGDPSVTIDRAVVERAVVERAIADLAGSGKALAGYGIDFGVLATGQTALVEANEGYALGAYGIDGDLYAALTFARWRELLGTITA</sequence>
<dbReference type="InterPro" id="IPR041261">
    <property type="entry name" value="R2K_2"/>
</dbReference>
<comment type="caution">
    <text evidence="2">The sequence shown here is derived from an EMBL/GenBank/DDBJ whole genome shotgun (WGS) entry which is preliminary data.</text>
</comment>
<name>A0ABV0BFZ7_9SPHN</name>
<organism evidence="2 3">
    <name type="scientific">Sphingomonas rustica</name>
    <dbReference type="NCBI Taxonomy" id="3103142"/>
    <lineage>
        <taxon>Bacteria</taxon>
        <taxon>Pseudomonadati</taxon>
        <taxon>Pseudomonadota</taxon>
        <taxon>Alphaproteobacteria</taxon>
        <taxon>Sphingomonadales</taxon>
        <taxon>Sphingomonadaceae</taxon>
        <taxon>Sphingomonas</taxon>
    </lineage>
</organism>
<dbReference type="EMBL" id="JBDIZK010000015">
    <property type="protein sequence ID" value="MEN3749561.1"/>
    <property type="molecule type" value="Genomic_DNA"/>
</dbReference>
<reference evidence="2 3" key="1">
    <citation type="submission" date="2024-05" db="EMBL/GenBank/DDBJ databases">
        <title>Sphingomonas sp. HF-S3 16S ribosomal RNA gene Genome sequencing and assembly.</title>
        <authorList>
            <person name="Lee H."/>
        </authorList>
    </citation>
    <scope>NUCLEOTIDE SEQUENCE [LARGE SCALE GENOMIC DNA]</scope>
    <source>
        <strain evidence="2 3">HF-S3</strain>
    </source>
</reference>
<gene>
    <name evidence="2" type="ORF">TPR58_20480</name>
</gene>
<dbReference type="Pfam" id="PF18299">
    <property type="entry name" value="R2K_2"/>
    <property type="match status" value="1"/>
</dbReference>
<accession>A0ABV0BFZ7</accession>
<evidence type="ECO:0000313" key="2">
    <source>
        <dbReference type="EMBL" id="MEN3749561.1"/>
    </source>
</evidence>
<keyword evidence="3" id="KW-1185">Reference proteome</keyword>
<dbReference type="RefSeq" id="WP_346248606.1">
    <property type="nucleotide sequence ID" value="NZ_JBDIZK010000015.1"/>
</dbReference>
<dbReference type="Proteomes" id="UP001427805">
    <property type="component" value="Unassembled WGS sequence"/>
</dbReference>
<evidence type="ECO:0000313" key="3">
    <source>
        <dbReference type="Proteomes" id="UP001427805"/>
    </source>
</evidence>